<evidence type="ECO:0000256" key="2">
    <source>
        <dbReference type="ARBA" id="ARBA00022786"/>
    </source>
</evidence>
<dbReference type="SUPFAM" id="SSF160631">
    <property type="entry name" value="SMI1/KNR4-like"/>
    <property type="match status" value="1"/>
</dbReference>
<comment type="caution">
    <text evidence="4">The sequence shown here is derived from an EMBL/GenBank/DDBJ whole genome shotgun (WGS) entry which is preliminary data.</text>
</comment>
<dbReference type="InterPro" id="IPR037883">
    <property type="entry name" value="Knr4/Smi1-like_sf"/>
</dbReference>
<organism evidence="4 5">
    <name type="scientific">Genlisea aurea</name>
    <dbReference type="NCBI Taxonomy" id="192259"/>
    <lineage>
        <taxon>Eukaryota</taxon>
        <taxon>Viridiplantae</taxon>
        <taxon>Streptophyta</taxon>
        <taxon>Embryophyta</taxon>
        <taxon>Tracheophyta</taxon>
        <taxon>Spermatophyta</taxon>
        <taxon>Magnoliopsida</taxon>
        <taxon>eudicotyledons</taxon>
        <taxon>Gunneridae</taxon>
        <taxon>Pentapetalae</taxon>
        <taxon>asterids</taxon>
        <taxon>lamiids</taxon>
        <taxon>Lamiales</taxon>
        <taxon>Lentibulariaceae</taxon>
        <taxon>Genlisea</taxon>
    </lineage>
</organism>
<protein>
    <recommendedName>
        <fullName evidence="3">ApaG domain-containing protein</fullName>
    </recommendedName>
</protein>
<dbReference type="EMBL" id="AUSU01000202">
    <property type="protein sequence ID" value="EPS74046.1"/>
    <property type="molecule type" value="Genomic_DNA"/>
</dbReference>
<evidence type="ECO:0000259" key="3">
    <source>
        <dbReference type="PROSITE" id="PS51087"/>
    </source>
</evidence>
<accession>S8D9A6</accession>
<reference evidence="4 5" key="1">
    <citation type="journal article" date="2013" name="BMC Genomics">
        <title>The miniature genome of a carnivorous plant Genlisea aurea contains a low number of genes and short non-coding sequences.</title>
        <authorList>
            <person name="Leushkin E.V."/>
            <person name="Sutormin R.A."/>
            <person name="Nabieva E.R."/>
            <person name="Penin A.A."/>
            <person name="Kondrashov A.S."/>
            <person name="Logacheva M.D."/>
        </authorList>
    </citation>
    <scope>NUCLEOTIDE SEQUENCE [LARGE SCALE GENOMIC DNA]</scope>
</reference>
<dbReference type="SUPFAM" id="SSF81383">
    <property type="entry name" value="F-box domain"/>
    <property type="match status" value="1"/>
</dbReference>
<proteinExistence type="predicted"/>
<evidence type="ECO:0000313" key="5">
    <source>
        <dbReference type="Proteomes" id="UP000015453"/>
    </source>
</evidence>
<name>S8D9A6_9LAMI</name>
<gene>
    <name evidence="4" type="ORF">M569_00707</name>
</gene>
<evidence type="ECO:0000256" key="1">
    <source>
        <dbReference type="ARBA" id="ARBA00004906"/>
    </source>
</evidence>
<feature type="domain" description="ApaG" evidence="3">
    <location>
        <begin position="298"/>
        <end position="439"/>
    </location>
</feature>
<dbReference type="AlphaFoldDB" id="S8D9A6"/>
<dbReference type="Pfam" id="PF04379">
    <property type="entry name" value="DUF525"/>
    <property type="match status" value="1"/>
</dbReference>
<dbReference type="PROSITE" id="PS51087">
    <property type="entry name" value="APAG"/>
    <property type="match status" value="1"/>
</dbReference>
<dbReference type="InterPro" id="IPR007474">
    <property type="entry name" value="ApaG_domain"/>
</dbReference>
<keyword evidence="5" id="KW-1185">Reference proteome</keyword>
<dbReference type="Gene3D" id="1.20.1280.50">
    <property type="match status" value="1"/>
</dbReference>
<dbReference type="InterPro" id="IPR036767">
    <property type="entry name" value="ApaG_sf"/>
</dbReference>
<sequence length="439" mass="49502">MGLENVGGLAMAVVLSKLEPRDAASVSCLNRRFHFWAADERLWSHFCFQELRLSSPIDHQGNPSPSFKAAYRAWREGFSMYPWPLVVRVKTCWDNLKECLSVNFPEILPTLRRGASEDDIREFQQSLEVKLPLPARILYRFFDGQDMPKQKFNGSSPPVGLLGIMGGYSFYDHEVNVYLLPLSHVIAVTKYFKSHLTFMEISSYIAVAATSTYRDKLFFLNCETGRMFVGSGNFCELLPCVPEASVGSADSQQKDEDGMLLWVEEHASRLQNGSIRVRQKGSIRSLSLFPERPPLCSISTTNGVTVRASAVFVPEISNLQDEEEYMFSYSIRMSLAPSGCVVDGVNCSSCQLYWRHWTIRGDDGNVVYNVNGEAVIGQYPLLRSGEEEFVYESCTYLDTSEGSIEGHFTFVPGNLMEPMGSPFEVEVSRFPLKVPDYIF</sequence>
<dbReference type="InterPro" id="IPR036047">
    <property type="entry name" value="F-box-like_dom_sf"/>
</dbReference>
<evidence type="ECO:0000313" key="4">
    <source>
        <dbReference type="EMBL" id="EPS74046.1"/>
    </source>
</evidence>
<dbReference type="OrthoDB" id="2305498at2759"/>
<keyword evidence="2" id="KW-0833">Ubl conjugation pathway</keyword>
<dbReference type="SUPFAM" id="SSF110069">
    <property type="entry name" value="ApaG-like"/>
    <property type="match status" value="1"/>
</dbReference>
<dbReference type="Gene3D" id="2.60.40.1470">
    <property type="entry name" value="ApaG domain"/>
    <property type="match status" value="1"/>
</dbReference>
<comment type="pathway">
    <text evidence="1">Protein modification; protein ubiquitination.</text>
</comment>
<dbReference type="PANTHER" id="PTHR47463">
    <property type="entry name" value="F-BOX PROTEIN SKIP16"/>
    <property type="match status" value="1"/>
</dbReference>
<dbReference type="Proteomes" id="UP000015453">
    <property type="component" value="Unassembled WGS sequence"/>
</dbReference>
<dbReference type="PANTHER" id="PTHR47463:SF2">
    <property type="entry name" value="F-BOX PROTEIN SKIP16"/>
    <property type="match status" value="1"/>
</dbReference>